<protein>
    <submittedName>
        <fullName evidence="1">Uncharacterized protein</fullName>
    </submittedName>
</protein>
<keyword evidence="2" id="KW-1185">Reference proteome</keyword>
<dbReference type="Proteomes" id="UP000269221">
    <property type="component" value="Unassembled WGS sequence"/>
</dbReference>
<organism evidence="1 2">
    <name type="scientific">Hirundo rustica rustica</name>
    <dbReference type="NCBI Taxonomy" id="333673"/>
    <lineage>
        <taxon>Eukaryota</taxon>
        <taxon>Metazoa</taxon>
        <taxon>Chordata</taxon>
        <taxon>Craniata</taxon>
        <taxon>Vertebrata</taxon>
        <taxon>Euteleostomi</taxon>
        <taxon>Archelosauria</taxon>
        <taxon>Archosauria</taxon>
        <taxon>Dinosauria</taxon>
        <taxon>Saurischia</taxon>
        <taxon>Theropoda</taxon>
        <taxon>Coelurosauria</taxon>
        <taxon>Aves</taxon>
        <taxon>Neognathae</taxon>
        <taxon>Neoaves</taxon>
        <taxon>Telluraves</taxon>
        <taxon>Australaves</taxon>
        <taxon>Passeriformes</taxon>
        <taxon>Sylvioidea</taxon>
        <taxon>Hirundinidae</taxon>
        <taxon>Hirundo</taxon>
    </lineage>
</organism>
<reference evidence="1 2" key="1">
    <citation type="submission" date="2018-07" db="EMBL/GenBank/DDBJ databases">
        <title>A high quality draft genome assembly of the barn swallow (H. rustica rustica).</title>
        <authorList>
            <person name="Formenti G."/>
            <person name="Chiara M."/>
            <person name="Poveda L."/>
            <person name="Francoijs K.-J."/>
            <person name="Bonisoli-Alquati A."/>
            <person name="Canova L."/>
            <person name="Gianfranceschi L."/>
            <person name="Horner D.S."/>
            <person name="Saino N."/>
        </authorList>
    </citation>
    <scope>NUCLEOTIDE SEQUENCE [LARGE SCALE GENOMIC DNA]</scope>
    <source>
        <strain evidence="1">Chelidonia</strain>
        <tissue evidence="1">Blood</tissue>
    </source>
</reference>
<gene>
    <name evidence="1" type="ORF">DUI87_26449</name>
</gene>
<dbReference type="AlphaFoldDB" id="A0A3M0J8F5"/>
<accession>A0A3M0J8F5</accession>
<dbReference type="EMBL" id="QRBI01000169">
    <property type="protein sequence ID" value="RMB97164.1"/>
    <property type="molecule type" value="Genomic_DNA"/>
</dbReference>
<evidence type="ECO:0000313" key="1">
    <source>
        <dbReference type="EMBL" id="RMB97164.1"/>
    </source>
</evidence>
<evidence type="ECO:0000313" key="2">
    <source>
        <dbReference type="Proteomes" id="UP000269221"/>
    </source>
</evidence>
<comment type="caution">
    <text evidence="1">The sequence shown here is derived from an EMBL/GenBank/DDBJ whole genome shotgun (WGS) entry which is preliminary data.</text>
</comment>
<proteinExistence type="predicted"/>
<sequence>MSVASAGKAASTYGSGGLLLLSAALQAHSKGRLTPWPLEGKAILRRQHKDEDYNFRHLNSYFTSIHFLIKNHVNPSHKYTETGEEFPYHEVLYYPSTDFQIILTLKMAYSVVAYPHDSVSAEGCENASD</sequence>
<name>A0A3M0J8F5_HIRRU</name>